<protein>
    <submittedName>
        <fullName evidence="1">Uncharacterized protein</fullName>
    </submittedName>
</protein>
<proteinExistence type="predicted"/>
<dbReference type="EMBL" id="CADCUA010000013">
    <property type="protein sequence ID" value="CAA9300434.1"/>
    <property type="molecule type" value="Genomic_DNA"/>
</dbReference>
<name>A0A6J4KAI7_9GAMM</name>
<evidence type="ECO:0000313" key="1">
    <source>
        <dbReference type="EMBL" id="CAA9300434.1"/>
    </source>
</evidence>
<accession>A0A6J4KAI7</accession>
<gene>
    <name evidence="1" type="ORF">AVDCRST_MAG71-56</name>
</gene>
<sequence>MVSRGNPGRLRADNDWIIRSRAIACGAVCAAWEPVHRLVQRFRRSGGLSSAGPRRLRGRA</sequence>
<organism evidence="1">
    <name type="scientific">uncultured Lysobacter sp</name>
    <dbReference type="NCBI Taxonomy" id="271060"/>
    <lineage>
        <taxon>Bacteria</taxon>
        <taxon>Pseudomonadati</taxon>
        <taxon>Pseudomonadota</taxon>
        <taxon>Gammaproteobacteria</taxon>
        <taxon>Lysobacterales</taxon>
        <taxon>Lysobacteraceae</taxon>
        <taxon>Lysobacter</taxon>
        <taxon>environmental samples</taxon>
    </lineage>
</organism>
<reference evidence="1" key="1">
    <citation type="submission" date="2020-02" db="EMBL/GenBank/DDBJ databases">
        <authorList>
            <person name="Meier V. D."/>
        </authorList>
    </citation>
    <scope>NUCLEOTIDE SEQUENCE</scope>
    <source>
        <strain evidence="1">AVDCRST_MAG71</strain>
    </source>
</reference>
<dbReference type="AlphaFoldDB" id="A0A6J4KAI7"/>